<dbReference type="AlphaFoldDB" id="A0A0U1L375"/>
<evidence type="ECO:0000313" key="2">
    <source>
        <dbReference type="Proteomes" id="UP000049855"/>
    </source>
</evidence>
<dbReference type="Proteomes" id="UP000049855">
    <property type="component" value="Unassembled WGS sequence"/>
</dbReference>
<sequence>MEPMEIIWINDDSKEAIVKHDTTYLFQDGAMSIYDMGKSLLDVKEVLERIGRDDIVEELTENGIL</sequence>
<name>A0A0U1L375_9FIRM</name>
<dbReference type="EMBL" id="CTRP01000014">
    <property type="protein sequence ID" value="CQR73965.1"/>
    <property type="molecule type" value="Genomic_DNA"/>
</dbReference>
<gene>
    <name evidence="1" type="ORF">SpAn4DRAFT_0427</name>
</gene>
<dbReference type="RefSeq" id="WP_021169968.1">
    <property type="nucleotide sequence ID" value="NZ_CTRP01000014.1"/>
</dbReference>
<protein>
    <submittedName>
        <fullName evidence="1">Uncharacterized protein</fullName>
    </submittedName>
</protein>
<organism evidence="1 2">
    <name type="scientific">Sporomusa ovata</name>
    <dbReference type="NCBI Taxonomy" id="2378"/>
    <lineage>
        <taxon>Bacteria</taxon>
        <taxon>Bacillati</taxon>
        <taxon>Bacillota</taxon>
        <taxon>Negativicutes</taxon>
        <taxon>Selenomonadales</taxon>
        <taxon>Sporomusaceae</taxon>
        <taxon>Sporomusa</taxon>
    </lineage>
</organism>
<proteinExistence type="predicted"/>
<evidence type="ECO:0000313" key="1">
    <source>
        <dbReference type="EMBL" id="CQR73965.1"/>
    </source>
</evidence>
<accession>A0A0U1L375</accession>
<reference evidence="2" key="1">
    <citation type="submission" date="2015-03" db="EMBL/GenBank/DDBJ databases">
        <authorList>
            <person name="Nijsse Bart"/>
        </authorList>
    </citation>
    <scope>NUCLEOTIDE SEQUENCE [LARGE SCALE GENOMIC DNA]</scope>
</reference>
<keyword evidence="2" id="KW-1185">Reference proteome</keyword>